<dbReference type="AlphaFoldDB" id="A0A2D0RG37"/>
<reference evidence="4 5" key="2">
    <citation type="submission" date="2025-04" db="UniProtKB">
        <authorList>
            <consortium name="RefSeq"/>
        </authorList>
    </citation>
    <scope>IDENTIFICATION</scope>
    <source>
        <tissue evidence="4 5">Blood</tissue>
    </source>
</reference>
<evidence type="ECO:0000259" key="2">
    <source>
        <dbReference type="PROSITE" id="PS50041"/>
    </source>
</evidence>
<feature type="chain" id="PRO_5013510326" evidence="1">
    <location>
        <begin position="17"/>
        <end position="318"/>
    </location>
</feature>
<gene>
    <name evidence="4 5" type="primary">LOC108268573</name>
</gene>
<evidence type="ECO:0000313" key="5">
    <source>
        <dbReference type="RefSeq" id="XP_047012987.1"/>
    </source>
</evidence>
<name>A0A2D0RG37_ICTPU</name>
<dbReference type="PANTHER" id="PTHR45784">
    <property type="entry name" value="C-TYPE LECTIN DOMAIN FAMILY 20 MEMBER A-RELATED"/>
    <property type="match status" value="1"/>
</dbReference>
<dbReference type="KEGG" id="ipu:108268573"/>
<dbReference type="Proteomes" id="UP000221080">
    <property type="component" value="Chromosome 8"/>
</dbReference>
<evidence type="ECO:0000313" key="3">
    <source>
        <dbReference type="Proteomes" id="UP000221080"/>
    </source>
</evidence>
<accession>A0A2D0RG37</accession>
<dbReference type="Pfam" id="PF00059">
    <property type="entry name" value="Lectin_C"/>
    <property type="match status" value="2"/>
</dbReference>
<dbReference type="Gene3D" id="3.10.100.10">
    <property type="entry name" value="Mannose-Binding Protein A, subunit A"/>
    <property type="match status" value="2"/>
</dbReference>
<dbReference type="SMART" id="SM00034">
    <property type="entry name" value="CLECT"/>
    <property type="match status" value="2"/>
</dbReference>
<dbReference type="GeneID" id="108268573"/>
<dbReference type="PROSITE" id="PS50041">
    <property type="entry name" value="C_TYPE_LECTIN_2"/>
    <property type="match status" value="2"/>
</dbReference>
<organism evidence="3 4">
    <name type="scientific">Ictalurus punctatus</name>
    <name type="common">Channel catfish</name>
    <name type="synonym">Silurus punctatus</name>
    <dbReference type="NCBI Taxonomy" id="7998"/>
    <lineage>
        <taxon>Eukaryota</taxon>
        <taxon>Metazoa</taxon>
        <taxon>Chordata</taxon>
        <taxon>Craniata</taxon>
        <taxon>Vertebrata</taxon>
        <taxon>Euteleostomi</taxon>
        <taxon>Actinopterygii</taxon>
        <taxon>Neopterygii</taxon>
        <taxon>Teleostei</taxon>
        <taxon>Ostariophysi</taxon>
        <taxon>Siluriformes</taxon>
        <taxon>Ictaluridae</taxon>
        <taxon>Ictalurus</taxon>
    </lineage>
</organism>
<evidence type="ECO:0000313" key="4">
    <source>
        <dbReference type="RefSeq" id="XP_017329090.1"/>
    </source>
</evidence>
<keyword evidence="3" id="KW-1185">Reference proteome</keyword>
<dbReference type="RefSeq" id="XP_017329090.1">
    <property type="nucleotide sequence ID" value="XM_017473601.3"/>
</dbReference>
<evidence type="ECO:0000256" key="1">
    <source>
        <dbReference type="SAM" id="SignalP"/>
    </source>
</evidence>
<feature type="signal peptide" evidence="1">
    <location>
        <begin position="1"/>
        <end position="16"/>
    </location>
</feature>
<dbReference type="PANTHER" id="PTHR45784:SF3">
    <property type="entry name" value="C-TYPE LECTIN DOMAIN FAMILY 4 MEMBER K-LIKE-RELATED"/>
    <property type="match status" value="1"/>
</dbReference>
<keyword evidence="1" id="KW-0732">Signal</keyword>
<dbReference type="InterPro" id="IPR016187">
    <property type="entry name" value="CTDL_fold"/>
</dbReference>
<dbReference type="InterPro" id="IPR016186">
    <property type="entry name" value="C-type_lectin-like/link_sf"/>
</dbReference>
<sequence>MKAYLFLLCFIGVVPATLSLLRPVGHKYYLIQNKVTWPVAQSYCRETYVDLATVESELDWLRLKAEVTREGLTDVAWVGLYFYNNWRWSLEDVPLTNTFQQWYSGQPGSSIGPRCCTSGPYGYWWNYPCTDLYPFICYNASNSASAKFVGVTSRLTWNGALAYCRKFHTDLAYITSTTDNDAMQSIAFRQGMSWIGPYTGLWMWSDGTNISSPQWLSGQPDYSYQNTDCAVLGNGMFSDTDCSTLNYFICHITAPVRERQIMKLRVKSDGSIFDSDVQSSILELIKQKLEENGMLENTTVTWRKQSDGQIFHKEENAP</sequence>
<dbReference type="OMA" id="SICYSAT"/>
<feature type="domain" description="C-type lectin" evidence="2">
    <location>
        <begin position="133"/>
        <end position="251"/>
    </location>
</feature>
<reference evidence="3" key="1">
    <citation type="journal article" date="2016" name="Nat. Commun.">
        <title>The channel catfish genome sequence provides insights into the evolution of scale formation in teleosts.</title>
        <authorList>
            <person name="Liu Z."/>
            <person name="Liu S."/>
            <person name="Yao J."/>
            <person name="Bao L."/>
            <person name="Zhang J."/>
            <person name="Li Y."/>
            <person name="Jiang C."/>
            <person name="Sun L."/>
            <person name="Wang R."/>
            <person name="Zhang Y."/>
            <person name="Zhou T."/>
            <person name="Zeng Q."/>
            <person name="Fu Q."/>
            <person name="Gao S."/>
            <person name="Li N."/>
            <person name="Koren S."/>
            <person name="Jiang Y."/>
            <person name="Zimin A."/>
            <person name="Xu P."/>
            <person name="Phillippy A.M."/>
            <person name="Geng X."/>
            <person name="Song L."/>
            <person name="Sun F."/>
            <person name="Li C."/>
            <person name="Wang X."/>
            <person name="Chen A."/>
            <person name="Jin Y."/>
            <person name="Yuan Z."/>
            <person name="Yang Y."/>
            <person name="Tan S."/>
            <person name="Peatman E."/>
            <person name="Lu J."/>
            <person name="Qin Z."/>
            <person name="Dunham R."/>
            <person name="Li Z."/>
            <person name="Sonstegard T."/>
            <person name="Feng J."/>
            <person name="Danzmann R.G."/>
            <person name="Schroeder S."/>
            <person name="Scheffler B."/>
            <person name="Duke M.V."/>
            <person name="Ballard L."/>
            <person name="Kucuktas H."/>
            <person name="Kaltenboeck L."/>
            <person name="Liu H."/>
            <person name="Armbruster J."/>
            <person name="Xie Y."/>
            <person name="Kirby M.L."/>
            <person name="Tian Y."/>
            <person name="Flanagan M.E."/>
            <person name="Mu W."/>
            <person name="Waldbieser G.C."/>
        </authorList>
    </citation>
    <scope>NUCLEOTIDE SEQUENCE [LARGE SCALE GENOMIC DNA]</scope>
    <source>
        <strain evidence="3">SDA103</strain>
    </source>
</reference>
<dbReference type="OrthoDB" id="6369810at2759"/>
<dbReference type="InterPro" id="IPR001304">
    <property type="entry name" value="C-type_lectin-like"/>
</dbReference>
<protein>
    <submittedName>
        <fullName evidence="4 5">C-type lectin domain family 20 member A</fullName>
    </submittedName>
</protein>
<proteinExistence type="predicted"/>
<dbReference type="RefSeq" id="XP_047012987.1">
    <property type="nucleotide sequence ID" value="XM_047157031.2"/>
</dbReference>
<dbReference type="SUPFAM" id="SSF56436">
    <property type="entry name" value="C-type lectin-like"/>
    <property type="match status" value="2"/>
</dbReference>
<feature type="domain" description="C-type lectin" evidence="2">
    <location>
        <begin position="25"/>
        <end position="138"/>
    </location>
</feature>